<evidence type="ECO:0000313" key="3">
    <source>
        <dbReference type="EMBL" id="SHI31448.1"/>
    </source>
</evidence>
<dbReference type="RefSeq" id="WP_073147090.1">
    <property type="nucleotide sequence ID" value="NZ_FQYY01000001.1"/>
</dbReference>
<dbReference type="Gene3D" id="3.10.450.360">
    <property type="match status" value="1"/>
</dbReference>
<protein>
    <submittedName>
        <fullName evidence="3">Putative beta-lactamase-inhibitor-like, PepSY-like</fullName>
    </submittedName>
</protein>
<accession>A0A1M6A4Q5</accession>
<dbReference type="EMBL" id="FQYY01000001">
    <property type="protein sequence ID" value="SHI31448.1"/>
    <property type="molecule type" value="Genomic_DNA"/>
</dbReference>
<proteinExistence type="predicted"/>
<keyword evidence="1" id="KW-0732">Signal</keyword>
<organism evidence="3 4">
    <name type="scientific">Mesonia phycicola</name>
    <dbReference type="NCBI Taxonomy" id="579105"/>
    <lineage>
        <taxon>Bacteria</taxon>
        <taxon>Pseudomonadati</taxon>
        <taxon>Bacteroidota</taxon>
        <taxon>Flavobacteriia</taxon>
        <taxon>Flavobacteriales</taxon>
        <taxon>Flavobacteriaceae</taxon>
        <taxon>Mesonia</taxon>
    </lineage>
</organism>
<keyword evidence="4" id="KW-1185">Reference proteome</keyword>
<sequence length="144" mass="16661">MKTLKILGVLSLMAISANAQDLLPTEVPQQIRTNFQNSYQNATDVEWEKDLEYYKVEFEVSRDDYEIWYSANAKVLKTEKEISARNLPAIVSKNIKNNYSGYSIDDVEEITEGSKTTYYVEVEKWNDEIDLVYSANGKLLRETK</sequence>
<dbReference type="InterPro" id="IPR021533">
    <property type="entry name" value="PepSY-like"/>
</dbReference>
<dbReference type="AlphaFoldDB" id="A0A1M6A4Q5"/>
<feature type="chain" id="PRO_5013223287" evidence="1">
    <location>
        <begin position="20"/>
        <end position="144"/>
    </location>
</feature>
<evidence type="ECO:0000259" key="2">
    <source>
        <dbReference type="Pfam" id="PF11396"/>
    </source>
</evidence>
<dbReference type="Proteomes" id="UP000184225">
    <property type="component" value="Unassembled WGS sequence"/>
</dbReference>
<name>A0A1M6A4Q5_9FLAO</name>
<dbReference type="STRING" id="579105.SAMN04488096_10173"/>
<dbReference type="OrthoDB" id="1121502at2"/>
<dbReference type="SUPFAM" id="SSF160574">
    <property type="entry name" value="BT0923-like"/>
    <property type="match status" value="1"/>
</dbReference>
<gene>
    <name evidence="3" type="ORF">SAMN04488096_10173</name>
</gene>
<feature type="signal peptide" evidence="1">
    <location>
        <begin position="1"/>
        <end position="19"/>
    </location>
</feature>
<feature type="domain" description="Putative beta-lactamase-inhibitor-like PepSY-like" evidence="2">
    <location>
        <begin position="52"/>
        <end position="140"/>
    </location>
</feature>
<dbReference type="Pfam" id="PF11396">
    <property type="entry name" value="PepSY_like"/>
    <property type="match status" value="1"/>
</dbReference>
<evidence type="ECO:0000313" key="4">
    <source>
        <dbReference type="Proteomes" id="UP000184225"/>
    </source>
</evidence>
<reference evidence="3 4" key="1">
    <citation type="submission" date="2016-11" db="EMBL/GenBank/DDBJ databases">
        <authorList>
            <person name="Jaros S."/>
            <person name="Januszkiewicz K."/>
            <person name="Wedrychowicz H."/>
        </authorList>
    </citation>
    <scope>NUCLEOTIDE SEQUENCE [LARGE SCALE GENOMIC DNA]</scope>
    <source>
        <strain evidence="3 4">DSM 21425</strain>
    </source>
</reference>
<evidence type="ECO:0000256" key="1">
    <source>
        <dbReference type="SAM" id="SignalP"/>
    </source>
</evidence>